<feature type="signal peptide" evidence="4">
    <location>
        <begin position="1"/>
        <end position="36"/>
    </location>
</feature>
<reference evidence="5" key="1">
    <citation type="submission" date="2021-11" db="EMBL/GenBank/DDBJ databases">
        <title>Purpureocillium_takamizusanense_genome.</title>
        <authorList>
            <person name="Nguyen N.-H."/>
        </authorList>
    </citation>
    <scope>NUCLEOTIDE SEQUENCE</scope>
    <source>
        <strain evidence="5">PT3</strain>
    </source>
</reference>
<sequence>MTPGALGRPSVNFRLPRSVWFCFWIQLLLFANTVACECLYTENAPRAVFVALAQEYDLDPVLSSIHHLEDNFNKRYQYGWVFFSTAPLSDEFRRRTSNATGAACMYEVVQDGDLKTPGRVPDALAEAQSAG</sequence>
<evidence type="ECO:0000313" key="6">
    <source>
        <dbReference type="Proteomes" id="UP000829364"/>
    </source>
</evidence>
<comment type="similarity">
    <text evidence="1">Belongs to the glycosyltransferase 15 family.</text>
</comment>
<dbReference type="AlphaFoldDB" id="A0A9Q8QC74"/>
<dbReference type="KEGG" id="ptkz:JDV02_004295"/>
<name>A0A9Q8QC74_9HYPO</name>
<keyword evidence="4" id="KW-0732">Signal</keyword>
<dbReference type="Gene3D" id="3.90.550.10">
    <property type="entry name" value="Spore Coat Polysaccharide Biosynthesis Protein SpsA, Chain A"/>
    <property type="match status" value="1"/>
</dbReference>
<accession>A0A9Q8QC74</accession>
<dbReference type="GO" id="GO:0006487">
    <property type="term" value="P:protein N-linked glycosylation"/>
    <property type="evidence" value="ECO:0007669"/>
    <property type="project" value="TreeGrafter"/>
</dbReference>
<dbReference type="Pfam" id="PF01793">
    <property type="entry name" value="Glyco_transf_15"/>
    <property type="match status" value="1"/>
</dbReference>
<dbReference type="GO" id="GO:0016020">
    <property type="term" value="C:membrane"/>
    <property type="evidence" value="ECO:0007669"/>
    <property type="project" value="InterPro"/>
</dbReference>
<evidence type="ECO:0000256" key="1">
    <source>
        <dbReference type="ARBA" id="ARBA00007677"/>
    </source>
</evidence>
<feature type="chain" id="PRO_5040207772" evidence="4">
    <location>
        <begin position="37"/>
        <end position="131"/>
    </location>
</feature>
<protein>
    <submittedName>
        <fullName evidence="5">Uncharacterized protein</fullName>
    </submittedName>
</protein>
<dbReference type="PANTHER" id="PTHR31121:SF6">
    <property type="entry name" value="ALPHA-1,2 MANNOSYLTRANSFERASE KTR1"/>
    <property type="match status" value="1"/>
</dbReference>
<dbReference type="InterPro" id="IPR002685">
    <property type="entry name" value="Glyco_trans_15"/>
</dbReference>
<dbReference type="GO" id="GO:0000032">
    <property type="term" value="P:cell wall mannoprotein biosynthetic process"/>
    <property type="evidence" value="ECO:0007669"/>
    <property type="project" value="TreeGrafter"/>
</dbReference>
<organism evidence="5 6">
    <name type="scientific">Purpureocillium takamizusanense</name>
    <dbReference type="NCBI Taxonomy" id="2060973"/>
    <lineage>
        <taxon>Eukaryota</taxon>
        <taxon>Fungi</taxon>
        <taxon>Dikarya</taxon>
        <taxon>Ascomycota</taxon>
        <taxon>Pezizomycotina</taxon>
        <taxon>Sordariomycetes</taxon>
        <taxon>Hypocreomycetidae</taxon>
        <taxon>Hypocreales</taxon>
        <taxon>Ophiocordycipitaceae</taxon>
        <taxon>Purpureocillium</taxon>
    </lineage>
</organism>
<dbReference type="GO" id="GO:0000026">
    <property type="term" value="F:alpha-1,2-mannosyltransferase activity"/>
    <property type="evidence" value="ECO:0007669"/>
    <property type="project" value="TreeGrafter"/>
</dbReference>
<evidence type="ECO:0000256" key="3">
    <source>
        <dbReference type="ARBA" id="ARBA00022679"/>
    </source>
</evidence>
<dbReference type="OrthoDB" id="202470at2759"/>
<evidence type="ECO:0000256" key="4">
    <source>
        <dbReference type="SAM" id="SignalP"/>
    </source>
</evidence>
<gene>
    <name evidence="5" type="ORF">JDV02_004295</name>
</gene>
<dbReference type="GeneID" id="72066250"/>
<dbReference type="EMBL" id="CP086356">
    <property type="protein sequence ID" value="UNI17994.1"/>
    <property type="molecule type" value="Genomic_DNA"/>
</dbReference>
<dbReference type="GO" id="GO:0005794">
    <property type="term" value="C:Golgi apparatus"/>
    <property type="evidence" value="ECO:0007669"/>
    <property type="project" value="TreeGrafter"/>
</dbReference>
<dbReference type="Proteomes" id="UP000829364">
    <property type="component" value="Chromosome 3"/>
</dbReference>
<keyword evidence="3" id="KW-0808">Transferase</keyword>
<proteinExistence type="inferred from homology"/>
<dbReference type="SUPFAM" id="SSF53448">
    <property type="entry name" value="Nucleotide-diphospho-sugar transferases"/>
    <property type="match status" value="1"/>
</dbReference>
<keyword evidence="6" id="KW-1185">Reference proteome</keyword>
<evidence type="ECO:0000256" key="2">
    <source>
        <dbReference type="ARBA" id="ARBA00022676"/>
    </source>
</evidence>
<dbReference type="InterPro" id="IPR029044">
    <property type="entry name" value="Nucleotide-diphossugar_trans"/>
</dbReference>
<dbReference type="GO" id="GO:0006493">
    <property type="term" value="P:protein O-linked glycosylation"/>
    <property type="evidence" value="ECO:0007669"/>
    <property type="project" value="TreeGrafter"/>
</dbReference>
<dbReference type="PANTHER" id="PTHR31121">
    <property type="entry name" value="ALPHA-1,2 MANNOSYLTRANSFERASE KTR1"/>
    <property type="match status" value="1"/>
</dbReference>
<dbReference type="RefSeq" id="XP_047841475.1">
    <property type="nucleotide sequence ID" value="XM_047985498.1"/>
</dbReference>
<keyword evidence="2" id="KW-0328">Glycosyltransferase</keyword>
<evidence type="ECO:0000313" key="5">
    <source>
        <dbReference type="EMBL" id="UNI17994.1"/>
    </source>
</evidence>